<evidence type="ECO:0000313" key="4">
    <source>
        <dbReference type="RefSeq" id="XP_010767385.1"/>
    </source>
</evidence>
<protein>
    <recommendedName>
        <fullName evidence="5">C2H2-type domain-containing protein</fullName>
    </recommendedName>
</protein>
<evidence type="ECO:0000256" key="2">
    <source>
        <dbReference type="SAM" id="MobiDB-lite"/>
    </source>
</evidence>
<organism evidence="3 4">
    <name type="scientific">Notothenia coriiceps</name>
    <name type="common">black rockcod</name>
    <dbReference type="NCBI Taxonomy" id="8208"/>
    <lineage>
        <taxon>Eukaryota</taxon>
        <taxon>Metazoa</taxon>
        <taxon>Chordata</taxon>
        <taxon>Craniata</taxon>
        <taxon>Vertebrata</taxon>
        <taxon>Euteleostomi</taxon>
        <taxon>Actinopterygii</taxon>
        <taxon>Neopterygii</taxon>
        <taxon>Teleostei</taxon>
        <taxon>Neoteleostei</taxon>
        <taxon>Acanthomorphata</taxon>
        <taxon>Eupercaria</taxon>
        <taxon>Perciformes</taxon>
        <taxon>Notothenioidei</taxon>
        <taxon>Nototheniidae</taxon>
        <taxon>Notothenia</taxon>
    </lineage>
</organism>
<gene>
    <name evidence="4" type="primary">LOC104943630</name>
</gene>
<evidence type="ECO:0008006" key="5">
    <source>
        <dbReference type="Google" id="ProtNLM"/>
    </source>
</evidence>
<dbReference type="GeneID" id="104943630"/>
<dbReference type="KEGG" id="ncc:104943630"/>
<name>A0A6I9N0B9_9TELE</name>
<feature type="region of interest" description="Disordered" evidence="2">
    <location>
        <begin position="217"/>
        <end position="264"/>
    </location>
</feature>
<dbReference type="OrthoDB" id="8964969at2759"/>
<proteinExistence type="predicted"/>
<dbReference type="RefSeq" id="XP_010767385.1">
    <property type="nucleotide sequence ID" value="XM_010769083.1"/>
</dbReference>
<dbReference type="Proteomes" id="UP000504611">
    <property type="component" value="Unplaced"/>
</dbReference>
<evidence type="ECO:0000313" key="3">
    <source>
        <dbReference type="Proteomes" id="UP000504611"/>
    </source>
</evidence>
<evidence type="ECO:0000256" key="1">
    <source>
        <dbReference type="SAM" id="Coils"/>
    </source>
</evidence>
<keyword evidence="1" id="KW-0175">Coiled coil</keyword>
<feature type="coiled-coil region" evidence="1">
    <location>
        <begin position="135"/>
        <end position="162"/>
    </location>
</feature>
<reference evidence="4" key="1">
    <citation type="submission" date="2025-08" db="UniProtKB">
        <authorList>
            <consortium name="RefSeq"/>
        </authorList>
    </citation>
    <scope>IDENTIFICATION</scope>
    <source>
        <tissue evidence="4">Muscle</tissue>
    </source>
</reference>
<sequence>MLSECPVCRLFYLALNKHLKHKHAVRNLEERGIILKMASGRINVRTKPCPITGCSYAGKRLHRHVTHDHPEFSRDEAHQVMARLKHSVAMQLLHDLRETNLIIGMATLLDIDNEEEYPVHPPPFSPHTECDEEDCRQVRLENVALRAQKDALIDEVKTLRSRLKKGLKPRKQSATAALLEEEEECIRFKGLAISSTPGMNTVASGKYTPLKTPVKTVMHSPEASGSNTPLKTPVKTVGPQKPPVVRPLSRPRPRLSCGPQKPPVVRPLYARRPVRLSTIS</sequence>
<accession>A0A6I9N0B9</accession>
<keyword evidence="3" id="KW-1185">Reference proteome</keyword>
<dbReference type="AlphaFoldDB" id="A0A6I9N0B9"/>